<dbReference type="AlphaFoldDB" id="X1J8S0"/>
<reference evidence="1" key="1">
    <citation type="journal article" date="2014" name="Front. Microbiol.">
        <title>High frequency of phylogenetically diverse reductive dehalogenase-homologous genes in deep subseafloor sedimentary metagenomes.</title>
        <authorList>
            <person name="Kawai M."/>
            <person name="Futagami T."/>
            <person name="Toyoda A."/>
            <person name="Takaki Y."/>
            <person name="Nishi S."/>
            <person name="Hori S."/>
            <person name="Arai W."/>
            <person name="Tsubouchi T."/>
            <person name="Morono Y."/>
            <person name="Uchiyama I."/>
            <person name="Ito T."/>
            <person name="Fujiyama A."/>
            <person name="Inagaki F."/>
            <person name="Takami H."/>
        </authorList>
    </citation>
    <scope>NUCLEOTIDE SEQUENCE</scope>
    <source>
        <strain evidence="1">Expedition CK06-06</strain>
    </source>
</reference>
<protein>
    <submittedName>
        <fullName evidence="1">Uncharacterized protein</fullName>
    </submittedName>
</protein>
<sequence length="70" mass="7933">MIVREYKTVKDEDVIKGISQNYIEGVAGLDNALAERIVSRPASGEKQIFNIVWDPLREEIIIEISVTTEE</sequence>
<dbReference type="EMBL" id="BARU01043100">
    <property type="protein sequence ID" value="GAH77900.1"/>
    <property type="molecule type" value="Genomic_DNA"/>
</dbReference>
<accession>X1J8S0</accession>
<proteinExistence type="predicted"/>
<gene>
    <name evidence="1" type="ORF">S03H2_66067</name>
</gene>
<comment type="caution">
    <text evidence="1">The sequence shown here is derived from an EMBL/GenBank/DDBJ whole genome shotgun (WGS) entry which is preliminary data.</text>
</comment>
<evidence type="ECO:0000313" key="1">
    <source>
        <dbReference type="EMBL" id="GAH77900.1"/>
    </source>
</evidence>
<organism evidence="1">
    <name type="scientific">marine sediment metagenome</name>
    <dbReference type="NCBI Taxonomy" id="412755"/>
    <lineage>
        <taxon>unclassified sequences</taxon>
        <taxon>metagenomes</taxon>
        <taxon>ecological metagenomes</taxon>
    </lineage>
</organism>
<name>X1J8S0_9ZZZZ</name>